<keyword evidence="3" id="KW-1003">Cell membrane</keyword>
<evidence type="ECO:0000256" key="6">
    <source>
        <dbReference type="ARBA" id="ARBA00022840"/>
    </source>
</evidence>
<dbReference type="InterPro" id="IPR015853">
    <property type="entry name" value="ABC_transpr_FbpC"/>
</dbReference>
<dbReference type="GO" id="GO:0043190">
    <property type="term" value="C:ATP-binding cassette (ABC) transporter complex"/>
    <property type="evidence" value="ECO:0007669"/>
    <property type="project" value="InterPro"/>
</dbReference>
<keyword evidence="12" id="KW-1185">Reference proteome</keyword>
<organism evidence="11 12">
    <name type="scientific">Aliirhizobium smilacinae</name>
    <dbReference type="NCBI Taxonomy" id="1395944"/>
    <lineage>
        <taxon>Bacteria</taxon>
        <taxon>Pseudomonadati</taxon>
        <taxon>Pseudomonadota</taxon>
        <taxon>Alphaproteobacteria</taxon>
        <taxon>Hyphomicrobiales</taxon>
        <taxon>Rhizobiaceae</taxon>
        <taxon>Aliirhizobium</taxon>
    </lineage>
</organism>
<accession>A0A5C4XL36</accession>
<keyword evidence="5" id="KW-0547">Nucleotide-binding</keyword>
<dbReference type="SUPFAM" id="SSF52540">
    <property type="entry name" value="P-loop containing nucleoside triphosphate hydrolases"/>
    <property type="match status" value="1"/>
</dbReference>
<dbReference type="SUPFAM" id="SSF50331">
    <property type="entry name" value="MOP-like"/>
    <property type="match status" value="1"/>
</dbReference>
<dbReference type="PANTHER" id="PTHR42781:SF4">
    <property type="entry name" value="SPERMIDINE_PUTRESCINE IMPORT ATP-BINDING PROTEIN POTA"/>
    <property type="match status" value="1"/>
</dbReference>
<evidence type="ECO:0000256" key="5">
    <source>
        <dbReference type="ARBA" id="ARBA00022741"/>
    </source>
</evidence>
<dbReference type="CDD" id="cd03259">
    <property type="entry name" value="ABC_Carb_Solutes_like"/>
    <property type="match status" value="1"/>
</dbReference>
<comment type="similarity">
    <text evidence="1">Belongs to the ABC transporter superfamily.</text>
</comment>
<dbReference type="GO" id="GO:0005524">
    <property type="term" value="F:ATP binding"/>
    <property type="evidence" value="ECO:0007669"/>
    <property type="project" value="UniProtKB-KW"/>
</dbReference>
<dbReference type="PANTHER" id="PTHR42781">
    <property type="entry name" value="SPERMIDINE/PUTRESCINE IMPORT ATP-BINDING PROTEIN POTA"/>
    <property type="match status" value="1"/>
</dbReference>
<evidence type="ECO:0000256" key="2">
    <source>
        <dbReference type="ARBA" id="ARBA00022448"/>
    </source>
</evidence>
<reference evidence="11 12" key="1">
    <citation type="submission" date="2019-06" db="EMBL/GenBank/DDBJ databases">
        <title>The draft genome of Rhizobium smilacinae PTYR-5.</title>
        <authorList>
            <person name="Liu L."/>
            <person name="Li L."/>
            <person name="Zhang X."/>
        </authorList>
    </citation>
    <scope>NUCLEOTIDE SEQUENCE [LARGE SCALE GENOMIC DNA]</scope>
    <source>
        <strain evidence="11 12">PTYR-5</strain>
    </source>
</reference>
<dbReference type="GO" id="GO:0016887">
    <property type="term" value="F:ATP hydrolysis activity"/>
    <property type="evidence" value="ECO:0007669"/>
    <property type="project" value="InterPro"/>
</dbReference>
<gene>
    <name evidence="11" type="ORF">FHP24_14665</name>
</gene>
<dbReference type="InterPro" id="IPR017871">
    <property type="entry name" value="ABC_transporter-like_CS"/>
</dbReference>
<keyword evidence="4" id="KW-0410">Iron transport</keyword>
<dbReference type="Proteomes" id="UP000311605">
    <property type="component" value="Unassembled WGS sequence"/>
</dbReference>
<keyword evidence="9" id="KW-0472">Membrane</keyword>
<keyword evidence="7" id="KW-0408">Iron</keyword>
<feature type="domain" description="ABC transporter" evidence="10">
    <location>
        <begin position="7"/>
        <end position="238"/>
    </location>
</feature>
<dbReference type="Gene3D" id="3.40.50.300">
    <property type="entry name" value="P-loop containing nucleotide triphosphate hydrolases"/>
    <property type="match status" value="1"/>
</dbReference>
<dbReference type="PROSITE" id="PS50893">
    <property type="entry name" value="ABC_TRANSPORTER_2"/>
    <property type="match status" value="1"/>
</dbReference>
<dbReference type="FunFam" id="3.40.50.300:FF:000425">
    <property type="entry name" value="Probable ABC transporter, ATP-binding subunit"/>
    <property type="match status" value="1"/>
</dbReference>
<evidence type="ECO:0000256" key="9">
    <source>
        <dbReference type="ARBA" id="ARBA00023136"/>
    </source>
</evidence>
<evidence type="ECO:0000259" key="10">
    <source>
        <dbReference type="PROSITE" id="PS50893"/>
    </source>
</evidence>
<keyword evidence="6 11" id="KW-0067">ATP-binding</keyword>
<evidence type="ECO:0000256" key="3">
    <source>
        <dbReference type="ARBA" id="ARBA00022475"/>
    </source>
</evidence>
<evidence type="ECO:0000256" key="8">
    <source>
        <dbReference type="ARBA" id="ARBA00023065"/>
    </source>
</evidence>
<comment type="caution">
    <text evidence="11">The sequence shown here is derived from an EMBL/GenBank/DDBJ whole genome shotgun (WGS) entry which is preliminary data.</text>
</comment>
<dbReference type="InterPro" id="IPR003593">
    <property type="entry name" value="AAA+_ATPase"/>
</dbReference>
<dbReference type="GO" id="GO:0015697">
    <property type="term" value="P:quaternary ammonium group transport"/>
    <property type="evidence" value="ECO:0007669"/>
    <property type="project" value="UniProtKB-ARBA"/>
</dbReference>
<evidence type="ECO:0000256" key="4">
    <source>
        <dbReference type="ARBA" id="ARBA00022496"/>
    </source>
</evidence>
<dbReference type="InterPro" id="IPR008995">
    <property type="entry name" value="Mo/tungstate-bd_C_term_dom"/>
</dbReference>
<dbReference type="InterPro" id="IPR027417">
    <property type="entry name" value="P-loop_NTPase"/>
</dbReference>
<dbReference type="SMART" id="SM00382">
    <property type="entry name" value="AAA"/>
    <property type="match status" value="1"/>
</dbReference>
<dbReference type="OrthoDB" id="9802264at2"/>
<dbReference type="InterPro" id="IPR003439">
    <property type="entry name" value="ABC_transporter-like_ATP-bd"/>
</dbReference>
<evidence type="ECO:0000256" key="7">
    <source>
        <dbReference type="ARBA" id="ARBA00023004"/>
    </source>
</evidence>
<keyword evidence="8" id="KW-0406">Ion transport</keyword>
<dbReference type="Pfam" id="PF00005">
    <property type="entry name" value="ABC_tran"/>
    <property type="match status" value="1"/>
</dbReference>
<evidence type="ECO:0000313" key="11">
    <source>
        <dbReference type="EMBL" id="TNM64017.1"/>
    </source>
</evidence>
<dbReference type="AlphaFoldDB" id="A0A5C4XL36"/>
<sequence>MKQDIALQLINVGRSFGATAAVKVISIDIAKGEVISLVGHSGCGKSTLLRIIAGVETIDSGRVLLDGHEVDGGCFVEPEMRGVGFVFQDYALFPHLSVRDNILFGLKRHSRAEALTNAEDVIRRVGIEHLLERFPHTLSGGEQQRVALARALAPRPGIVLMDEPFSNLDQGLRGQVRTETLSLLKSLNTTVIMVTHDPQEALSAGDRVVLMRSGEIVQVGSGYDLYDRPASAYAADFFCVSNKIPGICKGDRIETPVGNFLRNGGATEGGAATVHIRPQAISISPDRGEITAHVRERVFHGETEHILLAVDGLETPLRAVALDRLPEGSEVVRISIASERVLAF</sequence>
<dbReference type="RefSeq" id="WP_139676918.1">
    <property type="nucleotide sequence ID" value="NZ_VDMN01000002.1"/>
</dbReference>
<proteinExistence type="inferred from homology"/>
<keyword evidence="2" id="KW-0813">Transport</keyword>
<dbReference type="EMBL" id="VDMN01000002">
    <property type="protein sequence ID" value="TNM64017.1"/>
    <property type="molecule type" value="Genomic_DNA"/>
</dbReference>
<dbReference type="PROSITE" id="PS00211">
    <property type="entry name" value="ABC_TRANSPORTER_1"/>
    <property type="match status" value="1"/>
</dbReference>
<dbReference type="InterPro" id="IPR050093">
    <property type="entry name" value="ABC_SmlMolc_Importer"/>
</dbReference>
<dbReference type="GO" id="GO:0015408">
    <property type="term" value="F:ABC-type ferric iron transporter activity"/>
    <property type="evidence" value="ECO:0007669"/>
    <property type="project" value="InterPro"/>
</dbReference>
<evidence type="ECO:0000256" key="1">
    <source>
        <dbReference type="ARBA" id="ARBA00005417"/>
    </source>
</evidence>
<evidence type="ECO:0000313" key="12">
    <source>
        <dbReference type="Proteomes" id="UP000311605"/>
    </source>
</evidence>
<protein>
    <submittedName>
        <fullName evidence="11">ABC transporter ATP-binding protein</fullName>
    </submittedName>
</protein>
<name>A0A5C4XL36_9HYPH</name>